<feature type="transmembrane region" description="Helical" evidence="2">
    <location>
        <begin position="153"/>
        <end position="172"/>
    </location>
</feature>
<comment type="caution">
    <text evidence="5">The sequence shown here is derived from an EMBL/GenBank/DDBJ whole genome shotgun (WGS) entry which is preliminary data.</text>
</comment>
<evidence type="ECO:0000313" key="5">
    <source>
        <dbReference type="EMBL" id="MCS5733605.1"/>
    </source>
</evidence>
<organism evidence="5 6">
    <name type="scientific">Herbiconiux daphne</name>
    <dbReference type="NCBI Taxonomy" id="2970914"/>
    <lineage>
        <taxon>Bacteria</taxon>
        <taxon>Bacillati</taxon>
        <taxon>Actinomycetota</taxon>
        <taxon>Actinomycetes</taxon>
        <taxon>Micrococcales</taxon>
        <taxon>Microbacteriaceae</taxon>
        <taxon>Herbiconiux</taxon>
    </lineage>
</organism>
<evidence type="ECO:0000256" key="1">
    <source>
        <dbReference type="SAM" id="MobiDB-lite"/>
    </source>
</evidence>
<reference evidence="5" key="1">
    <citation type="submission" date="2022-08" db="EMBL/GenBank/DDBJ databases">
        <authorList>
            <person name="Deng Y."/>
            <person name="Han X.-F."/>
            <person name="Zhang Y.-Q."/>
        </authorList>
    </citation>
    <scope>NUCLEOTIDE SEQUENCE</scope>
    <source>
        <strain evidence="5">CPCC 203386</strain>
    </source>
</reference>
<dbReference type="EMBL" id="JANLCJ010000002">
    <property type="protein sequence ID" value="MCS5733605.1"/>
    <property type="molecule type" value="Genomic_DNA"/>
</dbReference>
<feature type="region of interest" description="Disordered" evidence="1">
    <location>
        <begin position="563"/>
        <end position="608"/>
    </location>
</feature>
<keyword evidence="6" id="KW-1185">Reference proteome</keyword>
<feature type="transmembrane region" description="Helical" evidence="2">
    <location>
        <begin position="66"/>
        <end position="85"/>
    </location>
</feature>
<proteinExistence type="predicted"/>
<dbReference type="Proteomes" id="UP001165586">
    <property type="component" value="Unassembled WGS sequence"/>
</dbReference>
<accession>A0ABT2H0Z7</accession>
<dbReference type="InterPro" id="IPR002931">
    <property type="entry name" value="Transglutaminase-like"/>
</dbReference>
<dbReference type="Pfam" id="PF11992">
    <property type="entry name" value="TgpA_N"/>
    <property type="match status" value="1"/>
</dbReference>
<keyword evidence="2" id="KW-0812">Transmembrane</keyword>
<gene>
    <name evidence="5" type="ORF">N1032_07620</name>
</gene>
<feature type="transmembrane region" description="Helical" evidence="2">
    <location>
        <begin position="618"/>
        <end position="642"/>
    </location>
</feature>
<sequence>MTARQTRGRGSRILAAAVVFEALTLTAAATWWPIYESAPFVLLALVTVTVGVAIGAAGALWSWPSYVVLGAGVAAWLLLGVPLAVPSKAVAGVLPTGSGLADLVVTTAAGWRQLLTIAVPVGDYQALLVPVFVLLLVTSILGVTVATRSAHPAVAVVFPAVVLVAGIVLGATAPAAPVAVGALFAVGVVVWLLVVRGRVNARRLAAAGGVVVVGLVVAGAVAVVVPAPDRVVARDFVAQPFDPSDYASPLSGFRAFLKAPDDDAVMLSVGGPAAAPGVRIVIARMNDYDGVVFDVGGASDAAALFSRVPGRLDEVGAASGGPLTDAVFRIGSYEGVWVPTTGDPVAIEFDASLTDGAAADPARADAADPARADALQNSLFYSPALATAADTAALGPGDAYTVTTRRPAAPDDLLGLTPATPSATPPPAAPPAVANRLAQWAPESLSPGERLGGIVDGLQQGYRSSGGEGEVFSRSGHGADRIQELLTATPMLGDDEQYAVAGALLAEAAGFPARVAMGFTVPDAAADDSGLIEVHGRDAAAWVEVDTAEAGWVALDVTPAPGPVPQSAIDDASTAVQPPEVIPPVADEPDDPVDSAPLQQNDEKPPASNDTLAAVLRVALLAGISLAAIAVVLAPFGVILALKRRRRVRRRTRGTPRSRAAGGWAEVLDAAADAAADTEAIPPPNATRREAAQSLGGGSATLLAQRVDGALYSPAEPSERDLADIWAASDAERRRLLERRGRIARLLARVSTRSLRTYHGRNTRGRNYR</sequence>
<dbReference type="Pfam" id="PF01841">
    <property type="entry name" value="Transglut_core"/>
    <property type="match status" value="1"/>
</dbReference>
<feature type="domain" description="Protein-glutamine gamma-glutamyltransferase TgpA N-terminal" evidence="4">
    <location>
        <begin position="22"/>
        <end position="352"/>
    </location>
</feature>
<protein>
    <submittedName>
        <fullName evidence="5">Transglutaminase-like domain-containing protein</fullName>
    </submittedName>
</protein>
<feature type="transmembrane region" description="Helical" evidence="2">
    <location>
        <begin position="40"/>
        <end position="61"/>
    </location>
</feature>
<feature type="transmembrane region" description="Helical" evidence="2">
    <location>
        <begin position="124"/>
        <end position="146"/>
    </location>
</feature>
<evidence type="ECO:0000259" key="3">
    <source>
        <dbReference type="Pfam" id="PF01841"/>
    </source>
</evidence>
<dbReference type="InterPro" id="IPR052901">
    <property type="entry name" value="Bact_TGase-like"/>
</dbReference>
<feature type="region of interest" description="Disordered" evidence="1">
    <location>
        <begin position="409"/>
        <end position="432"/>
    </location>
</feature>
<feature type="transmembrane region" description="Helical" evidence="2">
    <location>
        <begin position="12"/>
        <end position="34"/>
    </location>
</feature>
<evidence type="ECO:0000313" key="6">
    <source>
        <dbReference type="Proteomes" id="UP001165586"/>
    </source>
</evidence>
<evidence type="ECO:0000259" key="4">
    <source>
        <dbReference type="Pfam" id="PF11992"/>
    </source>
</evidence>
<evidence type="ECO:0000256" key="2">
    <source>
        <dbReference type="SAM" id="Phobius"/>
    </source>
</evidence>
<feature type="domain" description="Transglutaminase-like" evidence="3">
    <location>
        <begin position="475"/>
        <end position="556"/>
    </location>
</feature>
<dbReference type="PANTHER" id="PTHR42736:SF1">
    <property type="entry name" value="PROTEIN-GLUTAMINE GAMMA-GLUTAMYLTRANSFERASE"/>
    <property type="match status" value="1"/>
</dbReference>
<dbReference type="PANTHER" id="PTHR42736">
    <property type="entry name" value="PROTEIN-GLUTAMINE GAMMA-GLUTAMYLTRANSFERASE"/>
    <property type="match status" value="1"/>
</dbReference>
<dbReference type="InterPro" id="IPR021878">
    <property type="entry name" value="TgpA_N"/>
</dbReference>
<feature type="transmembrane region" description="Helical" evidence="2">
    <location>
        <begin position="178"/>
        <end position="195"/>
    </location>
</feature>
<keyword evidence="2" id="KW-1133">Transmembrane helix</keyword>
<keyword evidence="2" id="KW-0472">Membrane</keyword>
<dbReference type="InterPro" id="IPR038765">
    <property type="entry name" value="Papain-like_cys_pep_sf"/>
</dbReference>
<dbReference type="SUPFAM" id="SSF54001">
    <property type="entry name" value="Cysteine proteinases"/>
    <property type="match status" value="1"/>
</dbReference>
<name>A0ABT2H0Z7_9MICO</name>
<dbReference type="RefSeq" id="WP_259538421.1">
    <property type="nucleotide sequence ID" value="NZ_JANLCJ010000002.1"/>
</dbReference>
<feature type="transmembrane region" description="Helical" evidence="2">
    <location>
        <begin position="204"/>
        <end position="225"/>
    </location>
</feature>